<proteinExistence type="predicted"/>
<protein>
    <submittedName>
        <fullName evidence="3">Abortive infection protein</fullName>
    </submittedName>
</protein>
<feature type="transmembrane region" description="Helical" evidence="1">
    <location>
        <begin position="193"/>
        <end position="213"/>
    </location>
</feature>
<feature type="transmembrane region" description="Helical" evidence="1">
    <location>
        <begin position="219"/>
        <end position="237"/>
    </location>
</feature>
<dbReference type="Pfam" id="PF02517">
    <property type="entry name" value="Rce1-like"/>
    <property type="match status" value="1"/>
</dbReference>
<dbReference type="InterPro" id="IPR003675">
    <property type="entry name" value="Rce1/LyrA-like_dom"/>
</dbReference>
<evidence type="ECO:0000313" key="3">
    <source>
        <dbReference type="EMBL" id="ACD89593.1"/>
    </source>
</evidence>
<feature type="domain" description="CAAX prenyl protease 2/Lysostaphin resistance protein A-like" evidence="2">
    <location>
        <begin position="162"/>
        <end position="251"/>
    </location>
</feature>
<dbReference type="KEGG" id="cli:Clim_0500"/>
<dbReference type="STRING" id="290315.Clim_0500"/>
<accession>B3EGF6</accession>
<feature type="transmembrane region" description="Helical" evidence="1">
    <location>
        <begin position="242"/>
        <end position="263"/>
    </location>
</feature>
<dbReference type="Proteomes" id="UP000008841">
    <property type="component" value="Chromosome"/>
</dbReference>
<sequence length="268" mass="30143">MGSGLKDCEREQVNFFVHNVHVVQNVHFYITFQELPVAIVMKPVKAYSTGFSSLDERLKLSFGLMGLIWAVGLVGHFTPLLEWPALFLYVFGSIALVLYRGKSFQEWSSMYLAGGDPGKSLLWGGVAGGLLFAMDIINTVMYYKNGGAPMGEMQHILVNQSLLFLFPVLVLAEEFLWRGIMFSAMIEKGYNRHLTVFLTAMFYVLNHFAVAPVGFRERALMAMMAFPIGIFGGYLVLKTRNVWGSVLVHMITMISMVLDIFVIPKLLF</sequence>
<feature type="transmembrane region" description="Helical" evidence="1">
    <location>
        <begin position="83"/>
        <end position="99"/>
    </location>
</feature>
<organism evidence="3 4">
    <name type="scientific">Chlorobium limicola (strain DSM 245 / NBRC 103803 / 6330)</name>
    <dbReference type="NCBI Taxonomy" id="290315"/>
    <lineage>
        <taxon>Bacteria</taxon>
        <taxon>Pseudomonadati</taxon>
        <taxon>Chlorobiota</taxon>
        <taxon>Chlorobiia</taxon>
        <taxon>Chlorobiales</taxon>
        <taxon>Chlorobiaceae</taxon>
        <taxon>Chlorobium/Pelodictyon group</taxon>
        <taxon>Chlorobium</taxon>
    </lineage>
</organism>
<dbReference type="GO" id="GO:0080120">
    <property type="term" value="P:CAAX-box protein maturation"/>
    <property type="evidence" value="ECO:0007669"/>
    <property type="project" value="UniProtKB-ARBA"/>
</dbReference>
<dbReference type="eggNOG" id="COG1266">
    <property type="taxonomic scope" value="Bacteria"/>
</dbReference>
<gene>
    <name evidence="3" type="ordered locus">Clim_0500</name>
</gene>
<dbReference type="GO" id="GO:0004175">
    <property type="term" value="F:endopeptidase activity"/>
    <property type="evidence" value="ECO:0007669"/>
    <property type="project" value="UniProtKB-ARBA"/>
</dbReference>
<keyword evidence="1" id="KW-0812">Transmembrane</keyword>
<name>B3EGF6_CHLL2</name>
<keyword evidence="1" id="KW-0472">Membrane</keyword>
<evidence type="ECO:0000256" key="1">
    <source>
        <dbReference type="SAM" id="Phobius"/>
    </source>
</evidence>
<evidence type="ECO:0000259" key="2">
    <source>
        <dbReference type="Pfam" id="PF02517"/>
    </source>
</evidence>
<feature type="transmembrane region" description="Helical" evidence="1">
    <location>
        <begin position="120"/>
        <end position="143"/>
    </location>
</feature>
<dbReference type="EMBL" id="CP001097">
    <property type="protein sequence ID" value="ACD89593.1"/>
    <property type="molecule type" value="Genomic_DNA"/>
</dbReference>
<evidence type="ECO:0000313" key="4">
    <source>
        <dbReference type="Proteomes" id="UP000008841"/>
    </source>
</evidence>
<reference evidence="3 4" key="1">
    <citation type="submission" date="2008-05" db="EMBL/GenBank/DDBJ databases">
        <title>Complete sequence of Chlorobium limicola DSM 245.</title>
        <authorList>
            <consortium name="US DOE Joint Genome Institute"/>
            <person name="Lucas S."/>
            <person name="Copeland A."/>
            <person name="Lapidus A."/>
            <person name="Glavina del Rio T."/>
            <person name="Dalin E."/>
            <person name="Tice H."/>
            <person name="Bruce D."/>
            <person name="Goodwin L."/>
            <person name="Pitluck S."/>
            <person name="Schmutz J."/>
            <person name="Larimer F."/>
            <person name="Land M."/>
            <person name="Hauser L."/>
            <person name="Kyrpides N."/>
            <person name="Ovchinnikova G."/>
            <person name="Zhao F."/>
            <person name="Li T."/>
            <person name="Liu Z."/>
            <person name="Overmann J."/>
            <person name="Bryant D.A."/>
            <person name="Richardson P."/>
        </authorList>
    </citation>
    <scope>NUCLEOTIDE SEQUENCE [LARGE SCALE GENOMIC DNA]</scope>
    <source>
        <strain evidence="4">DSM 245 / NBRC 103803 / 6330</strain>
    </source>
</reference>
<keyword evidence="1" id="KW-1133">Transmembrane helix</keyword>
<dbReference type="AlphaFoldDB" id="B3EGF6"/>
<feature type="transmembrane region" description="Helical" evidence="1">
    <location>
        <begin position="155"/>
        <end position="172"/>
    </location>
</feature>
<dbReference type="HOGENOM" id="CLU_105403_0_0_10"/>
<feature type="transmembrane region" description="Helical" evidence="1">
    <location>
        <begin position="60"/>
        <end position="77"/>
    </location>
</feature>